<protein>
    <submittedName>
        <fullName evidence="2">Uncharacterized protein</fullName>
    </submittedName>
</protein>
<comment type="caution">
    <text evidence="2">The sequence shown here is derived from an EMBL/GenBank/DDBJ whole genome shotgun (WGS) entry which is preliminary data.</text>
</comment>
<evidence type="ECO:0000256" key="1">
    <source>
        <dbReference type="SAM" id="Phobius"/>
    </source>
</evidence>
<keyword evidence="1" id="KW-0812">Transmembrane</keyword>
<name>A0A644YRR0_9ZZZZ</name>
<evidence type="ECO:0000313" key="2">
    <source>
        <dbReference type="EMBL" id="MPM31210.1"/>
    </source>
</evidence>
<dbReference type="AlphaFoldDB" id="A0A644YRR0"/>
<accession>A0A644YRR0</accession>
<feature type="transmembrane region" description="Helical" evidence="1">
    <location>
        <begin position="68"/>
        <end position="86"/>
    </location>
</feature>
<keyword evidence="1" id="KW-1133">Transmembrane helix</keyword>
<dbReference type="EMBL" id="VSSQ01006009">
    <property type="protein sequence ID" value="MPM31210.1"/>
    <property type="molecule type" value="Genomic_DNA"/>
</dbReference>
<proteinExistence type="predicted"/>
<gene>
    <name evidence="2" type="ORF">SDC9_77764</name>
</gene>
<sequence>MFKGQLVPVSGPFLKINRLCVRSANLKLILRPIFFRNTQSVIFCVYILLSDAAHKVLLSSDKSVEIKLFYPCGIVIFFYHFIAKTFTVRKRAGKKIGITVIVNHKICFIFR</sequence>
<reference evidence="2" key="1">
    <citation type="submission" date="2019-08" db="EMBL/GenBank/DDBJ databases">
        <authorList>
            <person name="Kucharzyk K."/>
            <person name="Murdoch R.W."/>
            <person name="Higgins S."/>
            <person name="Loffler F."/>
        </authorList>
    </citation>
    <scope>NUCLEOTIDE SEQUENCE</scope>
</reference>
<keyword evidence="1" id="KW-0472">Membrane</keyword>
<organism evidence="2">
    <name type="scientific">bioreactor metagenome</name>
    <dbReference type="NCBI Taxonomy" id="1076179"/>
    <lineage>
        <taxon>unclassified sequences</taxon>
        <taxon>metagenomes</taxon>
        <taxon>ecological metagenomes</taxon>
    </lineage>
</organism>